<dbReference type="Gene3D" id="3.40.50.1820">
    <property type="entry name" value="alpha/beta hydrolase"/>
    <property type="match status" value="1"/>
</dbReference>
<dbReference type="InterPro" id="IPR049492">
    <property type="entry name" value="BD-FAE-like_dom"/>
</dbReference>
<feature type="domain" description="BD-FAE-like" evidence="2">
    <location>
        <begin position="22"/>
        <end position="126"/>
    </location>
</feature>
<dbReference type="EMBL" id="HG529494">
    <property type="protein sequence ID" value="CDI51075.1"/>
    <property type="molecule type" value="Genomic_DNA"/>
</dbReference>
<dbReference type="InterPro" id="IPR029058">
    <property type="entry name" value="AB_hydrolase_fold"/>
</dbReference>
<organism evidence="3">
    <name type="scientific">Melanopsichium pennsylvanicum 4</name>
    <dbReference type="NCBI Taxonomy" id="1398559"/>
    <lineage>
        <taxon>Eukaryota</taxon>
        <taxon>Fungi</taxon>
        <taxon>Dikarya</taxon>
        <taxon>Basidiomycota</taxon>
        <taxon>Ustilaginomycotina</taxon>
        <taxon>Ustilaginomycetes</taxon>
        <taxon>Ustilaginales</taxon>
        <taxon>Ustilaginaceae</taxon>
        <taxon>Melanopsichium</taxon>
    </lineage>
</organism>
<dbReference type="GO" id="GO:0006508">
    <property type="term" value="P:proteolysis"/>
    <property type="evidence" value="ECO:0007669"/>
    <property type="project" value="UniProtKB-KW"/>
</dbReference>
<keyword evidence="3" id="KW-0645">Protease</keyword>
<protein>
    <submittedName>
        <fullName evidence="3">Related to Serine protease</fullName>
    </submittedName>
</protein>
<keyword evidence="1" id="KW-0378">Hydrolase</keyword>
<evidence type="ECO:0000256" key="1">
    <source>
        <dbReference type="ARBA" id="ARBA00022801"/>
    </source>
</evidence>
<sequence>MTTIQPRTLTYVPGSTDPEQQLDLYLPASNPTAGLVVFIHGGAWRTGSRSDHTDLASHLICNGKAVAIIDYRLSVKDEKSGLAKVIHPTHAQDVCDALSFLRRREDVPKDGWIIVGHSIGAWLTLAAIIEGGVGTGNSIYPEPMPEPDKAARDAIKTCILVDGIFSITKLLKEYPDYEGFVAQAFLPLPGPSNYGAVSCETWPLALEGKVLHVWHSKDDELLSFKQSMDVIKHLDEQLSAGALHAGKAVDIPEDGIASLTNVDGVQKKVSDVYGKVVIKNSNRLHADLTTLSGAHDDLLHTEIFWNLILKL</sequence>
<dbReference type="GO" id="GO:0008233">
    <property type="term" value="F:peptidase activity"/>
    <property type="evidence" value="ECO:0007669"/>
    <property type="project" value="UniProtKB-KW"/>
</dbReference>
<dbReference type="PANTHER" id="PTHR48081">
    <property type="entry name" value="AB HYDROLASE SUPERFAMILY PROTEIN C4A8.06C"/>
    <property type="match status" value="1"/>
</dbReference>
<dbReference type="AlphaFoldDB" id="A0A077QPU2"/>
<evidence type="ECO:0000259" key="2">
    <source>
        <dbReference type="Pfam" id="PF20434"/>
    </source>
</evidence>
<evidence type="ECO:0000313" key="3">
    <source>
        <dbReference type="EMBL" id="CDI51075.1"/>
    </source>
</evidence>
<reference evidence="3" key="1">
    <citation type="journal article" date="2014" name="Genome Biol. Evol.">
        <title>Gene Loss Rather Than Gene Gain Is Associated with a Host Jump from Monocots to Dicots in the Smut Fungus Melanopsichium pennsylvanicum.</title>
        <authorList>
            <person name="Sharma R."/>
            <person name="Mishra B."/>
            <person name="Runge F."/>
            <person name="Thines M."/>
        </authorList>
    </citation>
    <scope>NUCLEOTIDE SEQUENCE</scope>
    <source>
        <strain evidence="3">4</strain>
    </source>
</reference>
<dbReference type="PANTHER" id="PTHR48081:SF33">
    <property type="entry name" value="KYNURENINE FORMAMIDASE"/>
    <property type="match status" value="1"/>
</dbReference>
<name>A0A077QPU2_9BASI</name>
<dbReference type="InterPro" id="IPR050300">
    <property type="entry name" value="GDXG_lipolytic_enzyme"/>
</dbReference>
<dbReference type="Pfam" id="PF20434">
    <property type="entry name" value="BD-FAE"/>
    <property type="match status" value="1"/>
</dbReference>
<proteinExistence type="predicted"/>
<accession>A0A077QPU2</accession>
<dbReference type="SUPFAM" id="SSF53474">
    <property type="entry name" value="alpha/beta-Hydrolases"/>
    <property type="match status" value="1"/>
</dbReference>